<evidence type="ECO:0000313" key="2">
    <source>
        <dbReference type="EMBL" id="HHE55568.1"/>
    </source>
</evidence>
<feature type="signal peptide" evidence="1">
    <location>
        <begin position="1"/>
        <end position="21"/>
    </location>
</feature>
<comment type="caution">
    <text evidence="2">The sequence shown here is derived from an EMBL/GenBank/DDBJ whole genome shotgun (WGS) entry which is preliminary data.</text>
</comment>
<accession>A0A7V5LIY8</accession>
<reference evidence="2" key="1">
    <citation type="journal article" date="2020" name="mSystems">
        <title>Genome- and Community-Level Interaction Insights into Carbon Utilization and Element Cycling Functions of Hydrothermarchaeota in Hydrothermal Sediment.</title>
        <authorList>
            <person name="Zhou Z."/>
            <person name="Liu Y."/>
            <person name="Xu W."/>
            <person name="Pan J."/>
            <person name="Luo Z.H."/>
            <person name="Li M."/>
        </authorList>
    </citation>
    <scope>NUCLEOTIDE SEQUENCE [LARGE SCALE GENOMIC DNA]</scope>
    <source>
        <strain evidence="2">HyVt-76</strain>
    </source>
</reference>
<proteinExistence type="predicted"/>
<dbReference type="AlphaFoldDB" id="A0A7V5LIY8"/>
<gene>
    <name evidence="2" type="ORF">ENL21_07280</name>
</gene>
<keyword evidence="1" id="KW-0732">Signal</keyword>
<name>A0A7V5LIY8_CALAY</name>
<organism evidence="2">
    <name type="scientific">Caldithrix abyssi</name>
    <dbReference type="NCBI Taxonomy" id="187145"/>
    <lineage>
        <taxon>Bacteria</taxon>
        <taxon>Pseudomonadati</taxon>
        <taxon>Calditrichota</taxon>
        <taxon>Calditrichia</taxon>
        <taxon>Calditrichales</taxon>
        <taxon>Calditrichaceae</taxon>
        <taxon>Caldithrix</taxon>
    </lineage>
</organism>
<protein>
    <submittedName>
        <fullName evidence="2">Uncharacterized protein</fullName>
    </submittedName>
</protein>
<dbReference type="Proteomes" id="UP000886111">
    <property type="component" value="Unassembled WGS sequence"/>
</dbReference>
<evidence type="ECO:0000256" key="1">
    <source>
        <dbReference type="SAM" id="SignalP"/>
    </source>
</evidence>
<dbReference type="EMBL" id="DRTD01000538">
    <property type="protein sequence ID" value="HHE55568.1"/>
    <property type="molecule type" value="Genomic_DNA"/>
</dbReference>
<sequence>MTKNLIGLIIALLGFSFPAVAQTISNDFSLEMSILNEDKIQTLYLSDLDFQNFGTAEEIFQLTITKNKPDQSYSNCYFEIRLYKDNELLMEAISHPFTIPASFTSDVISNLTLASGSYRFGEGNDTEVHFDQTNIKPEAEELQREILASGKAPVGVYLLTIELRQLNQNIPLAKEEKILLKASNPSYLNLVSPGAPAGSSQVPAIFSQYPLFQWTGNGSEYQVMVFEKKDMMQSFDDIINSQPNWVSERTSQFSLQYPQSGDAIPLEYNKTYYWLVRMYVFTSAGEEFLDSEIWQFKLVNPEQSSNLQDQLAQNELWQFLEQLLGPSTTEVKAKLKGASLKRIFYNGEEITIDQFFNILNSYRGKQFELLEFNAPE</sequence>
<feature type="chain" id="PRO_5030700719" evidence="1">
    <location>
        <begin position="22"/>
        <end position="376"/>
    </location>
</feature>